<evidence type="ECO:0000313" key="1">
    <source>
        <dbReference type="EMBL" id="VDI83154.1"/>
    </source>
</evidence>
<keyword evidence="2" id="KW-1185">Reference proteome</keyword>
<dbReference type="InterPro" id="IPR032675">
    <property type="entry name" value="LRR_dom_sf"/>
</dbReference>
<dbReference type="AlphaFoldDB" id="A0A8B6HQY7"/>
<protein>
    <recommendedName>
        <fullName evidence="3">LRRNT domain-containing protein</fullName>
    </recommendedName>
</protein>
<reference evidence="1" key="1">
    <citation type="submission" date="2018-11" db="EMBL/GenBank/DDBJ databases">
        <authorList>
            <person name="Alioto T."/>
            <person name="Alioto T."/>
        </authorList>
    </citation>
    <scope>NUCLEOTIDE SEQUENCE</scope>
</reference>
<dbReference type="SUPFAM" id="SSF52058">
    <property type="entry name" value="L domain-like"/>
    <property type="match status" value="1"/>
</dbReference>
<accession>A0A8B6HQY7</accession>
<evidence type="ECO:0008006" key="3">
    <source>
        <dbReference type="Google" id="ProtNLM"/>
    </source>
</evidence>
<dbReference type="Proteomes" id="UP000596742">
    <property type="component" value="Unassembled WGS sequence"/>
</dbReference>
<sequence length="105" mass="11561">MQTTDNDGVIDIPCPTPICICQDRQLYHEAICSGEYIPRMPARVTQITFMNGQIKVLSGITMANLTISSITMLNFSNNGIQKMEADALSHVTTIVQLDICNLEAD</sequence>
<dbReference type="Gene3D" id="3.80.10.10">
    <property type="entry name" value="Ribonuclease Inhibitor"/>
    <property type="match status" value="1"/>
</dbReference>
<dbReference type="OrthoDB" id="10370723at2759"/>
<gene>
    <name evidence="1" type="ORF">MGAL_10B087347</name>
</gene>
<comment type="caution">
    <text evidence="1">The sequence shown here is derived from an EMBL/GenBank/DDBJ whole genome shotgun (WGS) entry which is preliminary data.</text>
</comment>
<name>A0A8B6HQY7_MYTGA</name>
<proteinExistence type="predicted"/>
<evidence type="ECO:0000313" key="2">
    <source>
        <dbReference type="Proteomes" id="UP000596742"/>
    </source>
</evidence>
<organism evidence="1 2">
    <name type="scientific">Mytilus galloprovincialis</name>
    <name type="common">Mediterranean mussel</name>
    <dbReference type="NCBI Taxonomy" id="29158"/>
    <lineage>
        <taxon>Eukaryota</taxon>
        <taxon>Metazoa</taxon>
        <taxon>Spiralia</taxon>
        <taxon>Lophotrochozoa</taxon>
        <taxon>Mollusca</taxon>
        <taxon>Bivalvia</taxon>
        <taxon>Autobranchia</taxon>
        <taxon>Pteriomorphia</taxon>
        <taxon>Mytilida</taxon>
        <taxon>Mytiloidea</taxon>
        <taxon>Mytilidae</taxon>
        <taxon>Mytilinae</taxon>
        <taxon>Mytilus</taxon>
    </lineage>
</organism>
<dbReference type="EMBL" id="UYJE01010433">
    <property type="protein sequence ID" value="VDI83154.1"/>
    <property type="molecule type" value="Genomic_DNA"/>
</dbReference>